<dbReference type="GO" id="GO:0005886">
    <property type="term" value="C:plasma membrane"/>
    <property type="evidence" value="ECO:0007669"/>
    <property type="project" value="TreeGrafter"/>
</dbReference>
<feature type="transmembrane region" description="Helical" evidence="1">
    <location>
        <begin position="7"/>
        <end position="24"/>
    </location>
</feature>
<dbReference type="PANTHER" id="PTHR30354">
    <property type="entry name" value="GNT FAMILY GLUCONATE TRANSPORTER"/>
    <property type="match status" value="1"/>
</dbReference>
<dbReference type="Pfam" id="PF02447">
    <property type="entry name" value="GntP_permease"/>
    <property type="match status" value="1"/>
</dbReference>
<feature type="transmembrane region" description="Helical" evidence="1">
    <location>
        <begin position="231"/>
        <end position="255"/>
    </location>
</feature>
<dbReference type="NCBIfam" id="TIGR00791">
    <property type="entry name" value="gntP"/>
    <property type="match status" value="1"/>
</dbReference>
<evidence type="ECO:0000256" key="1">
    <source>
        <dbReference type="SAM" id="Phobius"/>
    </source>
</evidence>
<evidence type="ECO:0000313" key="2">
    <source>
        <dbReference type="EMBL" id="OEJ76620.1"/>
    </source>
</evidence>
<gene>
    <name evidence="2" type="ORF">BH720_03420</name>
</gene>
<feature type="transmembrane region" description="Helical" evidence="1">
    <location>
        <begin position="387"/>
        <end position="405"/>
    </location>
</feature>
<name>A0A1E5QPN4_9CYAN</name>
<keyword evidence="1" id="KW-0472">Membrane</keyword>
<feature type="transmembrane region" description="Helical" evidence="1">
    <location>
        <begin position="346"/>
        <end position="375"/>
    </location>
</feature>
<feature type="transmembrane region" description="Helical" evidence="1">
    <location>
        <begin position="103"/>
        <end position="128"/>
    </location>
</feature>
<dbReference type="PANTHER" id="PTHR30354:SF25">
    <property type="entry name" value="INNER MEMBRANE PERMEASE YGBN"/>
    <property type="match status" value="1"/>
</dbReference>
<comment type="caution">
    <text evidence="2">The sequence shown here is derived from an EMBL/GenBank/DDBJ whole genome shotgun (WGS) entry which is preliminary data.</text>
</comment>
<sequence>MAEAGTIFIAIFGIAFLLFLVIALRLQAFVALLLTSLLIGVIGGIPLNEIAQVIQTGMGNTLGYIAIVIGLGAMFGEMLQISGGAEQISQSLIKKFGEERAQWALGITGLLISIPVFFDVSLILLIPLVYNLTRKTGRSILYYAIPLVAGIAVGHSYIPPTPGPVAVASLLGADLGWVILFGILAGIPSMVIGGVFFGKFIAGKLHIPVPDIMQETPEPKRNTGEKTLPSFRLVMTILFIPIALILLNTVSGILLPEGNTIRNALNFIGHPFSALMLAALLSFYTLGIQRGYTRNEVQQIATKALEPVGMIILVTGAGGVFGRVLVETGVGATLANLMAASNLPVILLAFAIATAVRVSQGSATVSMVTAAGLIAPVVETGNYSAPLLGLVTIAIASGATVLSHVNDSGFWLVGRFLGMTEKQTLQSWTVMETIIGGVGFLIVFAISWFV</sequence>
<protein>
    <submittedName>
        <fullName evidence="2">Gluconate transporter</fullName>
    </submittedName>
</protein>
<dbReference type="PIRSF" id="PIRSF002746">
    <property type="entry name" value="Gluconate_transporter"/>
    <property type="match status" value="1"/>
</dbReference>
<keyword evidence="1" id="KW-1133">Transmembrane helix</keyword>
<dbReference type="OrthoDB" id="9787129at2"/>
<dbReference type="EMBL" id="MJGC01000035">
    <property type="protein sequence ID" value="OEJ76620.1"/>
    <property type="molecule type" value="Genomic_DNA"/>
</dbReference>
<feature type="transmembrane region" description="Helical" evidence="1">
    <location>
        <begin position="267"/>
        <end position="287"/>
    </location>
</feature>
<dbReference type="RefSeq" id="WP_069965759.1">
    <property type="nucleotide sequence ID" value="NZ_CM124774.1"/>
</dbReference>
<feature type="transmembrane region" description="Helical" evidence="1">
    <location>
        <begin position="62"/>
        <end position="83"/>
    </location>
</feature>
<feature type="transmembrane region" description="Helical" evidence="1">
    <location>
        <begin position="308"/>
        <end position="326"/>
    </location>
</feature>
<feature type="transmembrane region" description="Helical" evidence="1">
    <location>
        <begin position="140"/>
        <end position="158"/>
    </location>
</feature>
<dbReference type="STRING" id="1781255.BH720_03420"/>
<proteinExistence type="predicted"/>
<keyword evidence="1" id="KW-0812">Transmembrane</keyword>
<organism evidence="2">
    <name type="scientific">Desertifilum tharense IPPAS B-1220</name>
    <dbReference type="NCBI Taxonomy" id="1781255"/>
    <lineage>
        <taxon>Bacteria</taxon>
        <taxon>Bacillati</taxon>
        <taxon>Cyanobacteriota</taxon>
        <taxon>Cyanophyceae</taxon>
        <taxon>Desertifilales</taxon>
        <taxon>Desertifilaceae</taxon>
        <taxon>Desertifilum</taxon>
    </lineage>
</organism>
<reference evidence="2" key="1">
    <citation type="submission" date="2016-09" db="EMBL/GenBank/DDBJ databases">
        <title>Draft genome of thermotolerant cyanobacterium Desertifilum sp. strain IPPAS B-1220.</title>
        <authorList>
            <person name="Sinetova M.A."/>
            <person name="Bolakhan K."/>
            <person name="Zayadan B.K."/>
            <person name="Mironov K.S."/>
            <person name="Ustinova V."/>
            <person name="Kupriyanova E.V."/>
            <person name="Sidorov R.A."/>
            <person name="Skrypnik A.N."/>
            <person name="Gogoleva N.E."/>
            <person name="Gogolev Y.V."/>
            <person name="Los D.A."/>
        </authorList>
    </citation>
    <scope>NUCLEOTIDE SEQUENCE [LARGE SCALE GENOMIC DNA]</scope>
    <source>
        <strain evidence="2">IPPAS B-1220</strain>
    </source>
</reference>
<feature type="transmembrane region" description="Helical" evidence="1">
    <location>
        <begin position="425"/>
        <end position="449"/>
    </location>
</feature>
<feature type="transmembrane region" description="Helical" evidence="1">
    <location>
        <begin position="30"/>
        <end position="50"/>
    </location>
</feature>
<accession>A0A1E5QPN4</accession>
<dbReference type="AlphaFoldDB" id="A0A1E5QPN4"/>
<feature type="transmembrane region" description="Helical" evidence="1">
    <location>
        <begin position="178"/>
        <end position="197"/>
    </location>
</feature>
<dbReference type="GO" id="GO:0015128">
    <property type="term" value="F:gluconate transmembrane transporter activity"/>
    <property type="evidence" value="ECO:0007669"/>
    <property type="project" value="InterPro"/>
</dbReference>
<dbReference type="InterPro" id="IPR003474">
    <property type="entry name" value="Glcn_transporter"/>
</dbReference>